<dbReference type="InterPro" id="IPR036116">
    <property type="entry name" value="FN3_sf"/>
</dbReference>
<feature type="domain" description="Cytochrome c" evidence="11">
    <location>
        <begin position="405"/>
        <end position="565"/>
    </location>
</feature>
<dbReference type="InterPro" id="IPR009056">
    <property type="entry name" value="Cyt_c-like_dom"/>
</dbReference>
<dbReference type="PROSITE" id="PS51007">
    <property type="entry name" value="CYTC"/>
    <property type="match status" value="1"/>
</dbReference>
<dbReference type="SUPFAM" id="SSF46626">
    <property type="entry name" value="Cytochrome c"/>
    <property type="match status" value="2"/>
</dbReference>
<gene>
    <name evidence="12" type="ORF">TW77_03460</name>
</gene>
<protein>
    <recommendedName>
        <fullName evidence="14">Cytochrome C peroxidase</fullName>
    </recommendedName>
</protein>
<dbReference type="EMBL" id="JXYA01000006">
    <property type="protein sequence ID" value="KJZ12136.1"/>
    <property type="molecule type" value="Genomic_DNA"/>
</dbReference>
<dbReference type="SUPFAM" id="SSF49265">
    <property type="entry name" value="Fibronectin type III"/>
    <property type="match status" value="1"/>
</dbReference>
<evidence type="ECO:0000313" key="12">
    <source>
        <dbReference type="EMBL" id="KJZ12136.1"/>
    </source>
</evidence>
<evidence type="ECO:0000256" key="2">
    <source>
        <dbReference type="ARBA" id="ARBA00022617"/>
    </source>
</evidence>
<evidence type="ECO:0000259" key="11">
    <source>
        <dbReference type="PROSITE" id="PS51007"/>
    </source>
</evidence>
<feature type="domain" description="Fibronectin type-III" evidence="10">
    <location>
        <begin position="29"/>
        <end position="118"/>
    </location>
</feature>
<feature type="chain" id="PRO_5002476249" description="Cytochrome C peroxidase" evidence="9">
    <location>
        <begin position="23"/>
        <end position="602"/>
    </location>
</feature>
<dbReference type="GO" id="GO:0009055">
    <property type="term" value="F:electron transfer activity"/>
    <property type="evidence" value="ECO:0007669"/>
    <property type="project" value="InterPro"/>
</dbReference>
<dbReference type="InterPro" id="IPR003961">
    <property type="entry name" value="FN3_dom"/>
</dbReference>
<dbReference type="InterPro" id="IPR004852">
    <property type="entry name" value="Di-haem_cyt_c_peroxidsae"/>
</dbReference>
<evidence type="ECO:0000256" key="1">
    <source>
        <dbReference type="ARBA" id="ARBA00004196"/>
    </source>
</evidence>
<name>A0A0F4QWP1_9GAMM</name>
<dbReference type="Pfam" id="PF03150">
    <property type="entry name" value="CCP_MauG"/>
    <property type="match status" value="1"/>
</dbReference>
<dbReference type="InterPro" id="IPR013783">
    <property type="entry name" value="Ig-like_fold"/>
</dbReference>
<dbReference type="AlphaFoldDB" id="A0A0F4QWP1"/>
<comment type="subcellular location">
    <subcellularLocation>
        <location evidence="1">Cell envelope</location>
    </subcellularLocation>
</comment>
<proteinExistence type="predicted"/>
<keyword evidence="2 7" id="KW-0349">Heme</keyword>
<keyword evidence="3 7" id="KW-0479">Metal-binding</keyword>
<evidence type="ECO:0000259" key="10">
    <source>
        <dbReference type="PROSITE" id="PS50853"/>
    </source>
</evidence>
<dbReference type="OrthoDB" id="9805202at2"/>
<dbReference type="PANTHER" id="PTHR30600:SF10">
    <property type="entry name" value="BLL6722 PROTEIN"/>
    <property type="match status" value="1"/>
</dbReference>
<organism evidence="12 13">
    <name type="scientific">Pseudoalteromonas rubra</name>
    <dbReference type="NCBI Taxonomy" id="43658"/>
    <lineage>
        <taxon>Bacteria</taxon>
        <taxon>Pseudomonadati</taxon>
        <taxon>Pseudomonadota</taxon>
        <taxon>Gammaproteobacteria</taxon>
        <taxon>Alteromonadales</taxon>
        <taxon>Pseudoalteromonadaceae</taxon>
        <taxon>Pseudoalteromonas</taxon>
    </lineage>
</organism>
<evidence type="ECO:0000256" key="7">
    <source>
        <dbReference type="PROSITE-ProRule" id="PRU00433"/>
    </source>
</evidence>
<dbReference type="RefSeq" id="WP_046003571.1">
    <property type="nucleotide sequence ID" value="NZ_JXYA01000006.1"/>
</dbReference>
<keyword evidence="4 9" id="KW-0732">Signal</keyword>
<dbReference type="GO" id="GO:0020037">
    <property type="term" value="F:heme binding"/>
    <property type="evidence" value="ECO:0007669"/>
    <property type="project" value="InterPro"/>
</dbReference>
<dbReference type="Proteomes" id="UP000033452">
    <property type="component" value="Unassembled WGS sequence"/>
</dbReference>
<evidence type="ECO:0000313" key="13">
    <source>
        <dbReference type="Proteomes" id="UP000033452"/>
    </source>
</evidence>
<evidence type="ECO:0000256" key="9">
    <source>
        <dbReference type="SAM" id="SignalP"/>
    </source>
</evidence>
<dbReference type="PATRIC" id="fig|43658.5.peg.724"/>
<reference evidence="12 13" key="1">
    <citation type="journal article" date="2015" name="BMC Genomics">
        <title>Genome mining reveals unlocked bioactive potential of marine Gram-negative bacteria.</title>
        <authorList>
            <person name="Machado H."/>
            <person name="Sonnenschein E.C."/>
            <person name="Melchiorsen J."/>
            <person name="Gram L."/>
        </authorList>
    </citation>
    <scope>NUCLEOTIDE SEQUENCE [LARGE SCALE GENOMIC DNA]</scope>
    <source>
        <strain evidence="12 13">S2471</strain>
    </source>
</reference>
<keyword evidence="6 7" id="KW-0408">Iron</keyword>
<feature type="region of interest" description="Disordered" evidence="8">
    <location>
        <begin position="581"/>
        <end position="602"/>
    </location>
</feature>
<dbReference type="GO" id="GO:0030313">
    <property type="term" value="C:cell envelope"/>
    <property type="evidence" value="ECO:0007669"/>
    <property type="project" value="UniProtKB-SubCell"/>
</dbReference>
<sequence length="602" mass="66378">MKTRLFAIWLLPLSLISGLVQANADMLPTPQQFTAKVHSSNQVALSWQAPQDTSNIKGYRIYRDGKRIARTTLTFYQDDSAIAGTQYSYFVQAFAKGKDKNKLISEPSNIETVTTLASDSNDGMRNGSVINIGIARLVDLCGTNDLNAVTDEQLDTCMGKVIEHYELQQGLEDMQAYVARYRRQEDPKLIELGKRLFFSKALSQNYDTSCASCHHPAQGCGSDGLSLSIGVNAENPDVIGLGRTDGSTIPSVGRSSPQICNTALWVNSMFWDQRVKLRQSNRESEVGLVSTAPIMTPEDDVTRLMNSQVANTDPLRLLMAQAHFPVTAAAEMGDPTSFESPQVYREFIATRLADEWKSHFVAAYGDEQIDFLRIARALAAYQASFLFIDNPFFNYIQGDNTRMTDTEKRGALLFYTSAGCANCHDGVMFTPEKTRGPLYPQIGPNAVADGNAKNQFRMPSLLNVGITAPYGDKGVFATLERVIEHYNDVTGSLESFYHNVETCQLPQFQHLTTEQCREIVGGGEEFVLALNAENRANSDRGDDAIIKHFTSDEIHYLATFLRSLTDPNAVAGSNAIDVLIPPRDGGPDGHQFDATDKNGNPL</sequence>
<evidence type="ECO:0000256" key="8">
    <source>
        <dbReference type="SAM" id="MobiDB-lite"/>
    </source>
</evidence>
<dbReference type="Gene3D" id="2.60.40.10">
    <property type="entry name" value="Immunoglobulins"/>
    <property type="match status" value="1"/>
</dbReference>
<keyword evidence="5" id="KW-0560">Oxidoreductase</keyword>
<dbReference type="PANTHER" id="PTHR30600">
    <property type="entry name" value="CYTOCHROME C PEROXIDASE-RELATED"/>
    <property type="match status" value="1"/>
</dbReference>
<dbReference type="Gene3D" id="1.10.760.10">
    <property type="entry name" value="Cytochrome c-like domain"/>
    <property type="match status" value="2"/>
</dbReference>
<dbReference type="InterPro" id="IPR051395">
    <property type="entry name" value="Cytochrome_c_Peroxidase/MauG"/>
</dbReference>
<dbReference type="GO" id="GO:0046872">
    <property type="term" value="F:metal ion binding"/>
    <property type="evidence" value="ECO:0007669"/>
    <property type="project" value="UniProtKB-KW"/>
</dbReference>
<evidence type="ECO:0000256" key="3">
    <source>
        <dbReference type="ARBA" id="ARBA00022723"/>
    </source>
</evidence>
<evidence type="ECO:0008006" key="14">
    <source>
        <dbReference type="Google" id="ProtNLM"/>
    </source>
</evidence>
<accession>A0A0F4QWP1</accession>
<evidence type="ECO:0000256" key="6">
    <source>
        <dbReference type="ARBA" id="ARBA00023004"/>
    </source>
</evidence>
<keyword evidence="13" id="KW-1185">Reference proteome</keyword>
<evidence type="ECO:0000256" key="4">
    <source>
        <dbReference type="ARBA" id="ARBA00022729"/>
    </source>
</evidence>
<dbReference type="InterPro" id="IPR036909">
    <property type="entry name" value="Cyt_c-like_dom_sf"/>
</dbReference>
<comment type="caution">
    <text evidence="12">The sequence shown here is derived from an EMBL/GenBank/DDBJ whole genome shotgun (WGS) entry which is preliminary data.</text>
</comment>
<evidence type="ECO:0000256" key="5">
    <source>
        <dbReference type="ARBA" id="ARBA00023002"/>
    </source>
</evidence>
<feature type="compositionally biased region" description="Basic and acidic residues" evidence="8">
    <location>
        <begin position="585"/>
        <end position="596"/>
    </location>
</feature>
<dbReference type="PROSITE" id="PS50853">
    <property type="entry name" value="FN3"/>
    <property type="match status" value="1"/>
</dbReference>
<dbReference type="GO" id="GO:0004130">
    <property type="term" value="F:cytochrome-c peroxidase activity"/>
    <property type="evidence" value="ECO:0007669"/>
    <property type="project" value="TreeGrafter"/>
</dbReference>
<feature type="signal peptide" evidence="9">
    <location>
        <begin position="1"/>
        <end position="22"/>
    </location>
</feature>